<keyword evidence="3" id="KW-1185">Reference proteome</keyword>
<accession>A0A8R1Y646</accession>
<dbReference type="Proteomes" id="UP000024404">
    <property type="component" value="Unassembled WGS sequence"/>
</dbReference>
<evidence type="ECO:0000313" key="2">
    <source>
        <dbReference type="EnsemblMetazoa" id="OVOC751.1"/>
    </source>
</evidence>
<reference evidence="2" key="2">
    <citation type="submission" date="2022-06" db="UniProtKB">
        <authorList>
            <consortium name="EnsemblMetazoa"/>
        </authorList>
    </citation>
    <scope>IDENTIFICATION</scope>
</reference>
<dbReference type="EMBL" id="CMVM020000020">
    <property type="status" value="NOT_ANNOTATED_CDS"/>
    <property type="molecule type" value="Genomic_DNA"/>
</dbReference>
<dbReference type="EnsemblMetazoa" id="OVOC751.1">
    <property type="protein sequence ID" value="OVOC751.1"/>
    <property type="gene ID" value="WBGene00237560"/>
</dbReference>
<proteinExistence type="predicted"/>
<feature type="compositionally biased region" description="Basic residues" evidence="1">
    <location>
        <begin position="1"/>
        <end position="14"/>
    </location>
</feature>
<dbReference type="AlphaFoldDB" id="A0A8R1Y646"/>
<feature type="region of interest" description="Disordered" evidence="1">
    <location>
        <begin position="1"/>
        <end position="29"/>
    </location>
</feature>
<evidence type="ECO:0000256" key="1">
    <source>
        <dbReference type="SAM" id="MobiDB-lite"/>
    </source>
</evidence>
<sequence length="381" mass="43579">MPRSSKRNHPKTAKSTHMQVKSTTNSNLDDDREKVEAAIFFLRCQEWMTRKYIKEIRIIYLNPLDELCSGKKRVVESVSKSMEHSSSDSARGANKVAGVGDGRIFSMDKVSEKLQQALKILQRNDGEMAQSYRPVTREKTVSLADCCALYRLKTVLEAMQELLDIQASLDKWFENNKTNMNVYKSRLKNLLTSALTNFEMAYIITELFAVQQVPRQEIQKIKPEYSKYIRPDINTRDITIINKPLDKGVITRDYIKKLEGQINHFRTVVYEIAKNLEIIIELIIADVRDHHLEVNVKQIAMIIDNLPPKYRFPETIHHLSSFAKKLLANAPPNPDSGHIFGSFLNDSHSGSTNSRLLTQASERSKSCSLRSHTDMSATYEA</sequence>
<feature type="region of interest" description="Disordered" evidence="1">
    <location>
        <begin position="353"/>
        <end position="381"/>
    </location>
</feature>
<evidence type="ECO:0000313" key="3">
    <source>
        <dbReference type="Proteomes" id="UP000024404"/>
    </source>
</evidence>
<organism evidence="2 3">
    <name type="scientific">Onchocerca volvulus</name>
    <dbReference type="NCBI Taxonomy" id="6282"/>
    <lineage>
        <taxon>Eukaryota</taxon>
        <taxon>Metazoa</taxon>
        <taxon>Ecdysozoa</taxon>
        <taxon>Nematoda</taxon>
        <taxon>Chromadorea</taxon>
        <taxon>Rhabditida</taxon>
        <taxon>Spirurina</taxon>
        <taxon>Spiruromorpha</taxon>
        <taxon>Filarioidea</taxon>
        <taxon>Onchocercidae</taxon>
        <taxon>Onchocerca</taxon>
    </lineage>
</organism>
<name>A0A8R1Y646_ONCVO</name>
<feature type="compositionally biased region" description="Polar residues" evidence="1">
    <location>
        <begin position="15"/>
        <end position="27"/>
    </location>
</feature>
<reference evidence="3" key="1">
    <citation type="submission" date="2013-10" db="EMBL/GenBank/DDBJ databases">
        <title>Genome sequencing of Onchocerca volvulus.</title>
        <authorList>
            <person name="Cotton J."/>
            <person name="Tsai J."/>
            <person name="Stanley E."/>
            <person name="Tracey A."/>
            <person name="Holroyd N."/>
            <person name="Lustigman S."/>
            <person name="Berriman M."/>
        </authorList>
    </citation>
    <scope>NUCLEOTIDE SEQUENCE</scope>
</reference>
<protein>
    <submittedName>
        <fullName evidence="2">Uncharacterized protein</fullName>
    </submittedName>
</protein>